<organism evidence="21 22">
    <name type="scientific">Stenotrophomonas rhizophila</name>
    <dbReference type="NCBI Taxonomy" id="216778"/>
    <lineage>
        <taxon>Bacteria</taxon>
        <taxon>Pseudomonadati</taxon>
        <taxon>Pseudomonadota</taxon>
        <taxon>Gammaproteobacteria</taxon>
        <taxon>Lysobacterales</taxon>
        <taxon>Lysobacteraceae</taxon>
        <taxon>Stenotrophomonas</taxon>
    </lineage>
</organism>
<dbReference type="SUPFAM" id="SSF47384">
    <property type="entry name" value="Homodimeric domain of signal transducing histidine kinase"/>
    <property type="match status" value="1"/>
</dbReference>
<dbReference type="PRINTS" id="PR00344">
    <property type="entry name" value="BCTRLSENSOR"/>
</dbReference>
<keyword evidence="5 13" id="KW-0597">Phosphoprotein</keyword>
<keyword evidence="6 16" id="KW-0812">Transmembrane</keyword>
<dbReference type="InterPro" id="IPR011006">
    <property type="entry name" value="CheY-like_superfamily"/>
</dbReference>
<evidence type="ECO:0000256" key="17">
    <source>
        <dbReference type="SAM" id="SignalP"/>
    </source>
</evidence>
<keyword evidence="17" id="KW-0732">Signal</keyword>
<dbReference type="PANTHER" id="PTHR45339:SF1">
    <property type="entry name" value="HYBRID SIGNAL TRANSDUCTION HISTIDINE KINASE J"/>
    <property type="match status" value="1"/>
</dbReference>
<keyword evidence="21" id="KW-0418">Kinase</keyword>
<dbReference type="Pfam" id="PF02518">
    <property type="entry name" value="HATPase_c"/>
    <property type="match status" value="1"/>
</dbReference>
<dbReference type="SMART" id="SM00073">
    <property type="entry name" value="HPT"/>
    <property type="match status" value="1"/>
</dbReference>
<dbReference type="Gene3D" id="1.20.120.160">
    <property type="entry name" value="HPT domain"/>
    <property type="match status" value="1"/>
</dbReference>
<keyword evidence="8" id="KW-0067">ATP-binding</keyword>
<feature type="domain" description="Histidine kinase" evidence="18">
    <location>
        <begin position="116"/>
        <end position="337"/>
    </location>
</feature>
<evidence type="ECO:0000313" key="22">
    <source>
        <dbReference type="Proteomes" id="UP001226084"/>
    </source>
</evidence>
<dbReference type="AlphaFoldDB" id="A0AAP5AG08"/>
<evidence type="ECO:0000256" key="5">
    <source>
        <dbReference type="ARBA" id="ARBA00022553"/>
    </source>
</evidence>
<evidence type="ECO:0000256" key="4">
    <source>
        <dbReference type="ARBA" id="ARBA00022475"/>
    </source>
</evidence>
<dbReference type="InterPro" id="IPR036890">
    <property type="entry name" value="HATPase_C_sf"/>
</dbReference>
<keyword evidence="9 16" id="KW-1133">Transmembrane helix</keyword>
<comment type="subcellular location">
    <subcellularLocation>
        <location evidence="2">Cell membrane</location>
        <topology evidence="2">Multi-pass membrane protein</topology>
    </subcellularLocation>
</comment>
<evidence type="ECO:0000256" key="10">
    <source>
        <dbReference type="ARBA" id="ARBA00023012"/>
    </source>
</evidence>
<dbReference type="Proteomes" id="UP001226084">
    <property type="component" value="Unassembled WGS sequence"/>
</dbReference>
<evidence type="ECO:0000256" key="14">
    <source>
        <dbReference type="SAM" id="Coils"/>
    </source>
</evidence>
<keyword evidence="14" id="KW-0175">Coiled coil</keyword>
<evidence type="ECO:0000256" key="9">
    <source>
        <dbReference type="ARBA" id="ARBA00022989"/>
    </source>
</evidence>
<dbReference type="InterPro" id="IPR003661">
    <property type="entry name" value="HisK_dim/P_dom"/>
</dbReference>
<feature type="region of interest" description="Disordered" evidence="15">
    <location>
        <begin position="625"/>
        <end position="661"/>
    </location>
</feature>
<dbReference type="GO" id="GO:0000155">
    <property type="term" value="F:phosphorelay sensor kinase activity"/>
    <property type="evidence" value="ECO:0007669"/>
    <property type="project" value="InterPro"/>
</dbReference>
<dbReference type="Pfam" id="PF01627">
    <property type="entry name" value="Hpt"/>
    <property type="match status" value="1"/>
</dbReference>
<dbReference type="EMBL" id="JAUTAS010000001">
    <property type="protein sequence ID" value="MDQ1107108.1"/>
    <property type="molecule type" value="Genomic_DNA"/>
</dbReference>
<protein>
    <recommendedName>
        <fullName evidence="3">histidine kinase</fullName>
        <ecNumber evidence="3">2.7.13.3</ecNumber>
    </recommendedName>
</protein>
<dbReference type="Gene3D" id="1.10.287.130">
    <property type="match status" value="1"/>
</dbReference>
<feature type="transmembrane region" description="Helical" evidence="16">
    <location>
        <begin position="38"/>
        <end position="55"/>
    </location>
</feature>
<proteinExistence type="predicted"/>
<evidence type="ECO:0000256" key="13">
    <source>
        <dbReference type="PROSITE-ProRule" id="PRU00169"/>
    </source>
</evidence>
<dbReference type="InterPro" id="IPR003594">
    <property type="entry name" value="HATPase_dom"/>
</dbReference>
<dbReference type="InterPro" id="IPR008207">
    <property type="entry name" value="Sig_transdc_His_kin_Hpt_dom"/>
</dbReference>
<dbReference type="Pfam" id="PF00072">
    <property type="entry name" value="Response_reg"/>
    <property type="match status" value="1"/>
</dbReference>
<dbReference type="InterPro" id="IPR005467">
    <property type="entry name" value="His_kinase_dom"/>
</dbReference>
<dbReference type="FunFam" id="3.30.565.10:FF:000010">
    <property type="entry name" value="Sensor histidine kinase RcsC"/>
    <property type="match status" value="1"/>
</dbReference>
<evidence type="ECO:0000256" key="1">
    <source>
        <dbReference type="ARBA" id="ARBA00000085"/>
    </source>
</evidence>
<evidence type="ECO:0000256" key="16">
    <source>
        <dbReference type="SAM" id="Phobius"/>
    </source>
</evidence>
<dbReference type="PROSITE" id="PS50110">
    <property type="entry name" value="RESPONSE_REGULATORY"/>
    <property type="match status" value="1"/>
</dbReference>
<dbReference type="InterPro" id="IPR036097">
    <property type="entry name" value="HisK_dim/P_sf"/>
</dbReference>
<dbReference type="SUPFAM" id="SSF55874">
    <property type="entry name" value="ATPase domain of HSP90 chaperone/DNA topoisomerase II/histidine kinase"/>
    <property type="match status" value="1"/>
</dbReference>
<keyword evidence="4" id="KW-1003">Cell membrane</keyword>
<dbReference type="CDD" id="cd16922">
    <property type="entry name" value="HATPase_EvgS-ArcB-TorS-like"/>
    <property type="match status" value="1"/>
</dbReference>
<feature type="domain" description="Response regulatory" evidence="19">
    <location>
        <begin position="496"/>
        <end position="615"/>
    </location>
</feature>
<dbReference type="PROSITE" id="PS50109">
    <property type="entry name" value="HIS_KIN"/>
    <property type="match status" value="1"/>
</dbReference>
<dbReference type="SUPFAM" id="SSF52172">
    <property type="entry name" value="CheY-like"/>
    <property type="match status" value="1"/>
</dbReference>
<feature type="coiled-coil region" evidence="14">
    <location>
        <begin position="75"/>
        <end position="102"/>
    </location>
</feature>
<evidence type="ECO:0000256" key="8">
    <source>
        <dbReference type="ARBA" id="ARBA00022840"/>
    </source>
</evidence>
<name>A0AAP5AG08_9GAMM</name>
<dbReference type="CDD" id="cd17546">
    <property type="entry name" value="REC_hyHK_CKI1_RcsC-like"/>
    <property type="match status" value="1"/>
</dbReference>
<dbReference type="SMART" id="SM00388">
    <property type="entry name" value="HisKA"/>
    <property type="match status" value="1"/>
</dbReference>
<keyword evidence="21" id="KW-0808">Transferase</keyword>
<dbReference type="PANTHER" id="PTHR45339">
    <property type="entry name" value="HYBRID SIGNAL TRANSDUCTION HISTIDINE KINASE J"/>
    <property type="match status" value="1"/>
</dbReference>
<evidence type="ECO:0000313" key="21">
    <source>
        <dbReference type="EMBL" id="MDQ1107108.1"/>
    </source>
</evidence>
<dbReference type="Gene3D" id="3.30.565.10">
    <property type="entry name" value="Histidine kinase-like ATPase, C-terminal domain"/>
    <property type="match status" value="1"/>
</dbReference>
<evidence type="ECO:0000256" key="11">
    <source>
        <dbReference type="ARBA" id="ARBA00023136"/>
    </source>
</evidence>
<dbReference type="EC" id="2.7.13.3" evidence="3"/>
<dbReference type="GO" id="GO:0005886">
    <property type="term" value="C:plasma membrane"/>
    <property type="evidence" value="ECO:0007669"/>
    <property type="project" value="UniProtKB-SubCell"/>
</dbReference>
<evidence type="ECO:0000256" key="3">
    <source>
        <dbReference type="ARBA" id="ARBA00012438"/>
    </source>
</evidence>
<evidence type="ECO:0000259" key="19">
    <source>
        <dbReference type="PROSITE" id="PS50110"/>
    </source>
</evidence>
<reference evidence="21" key="1">
    <citation type="submission" date="2023-07" db="EMBL/GenBank/DDBJ databases">
        <title>Functional and genomic diversity of the sorghum phyllosphere microbiome.</title>
        <authorList>
            <person name="Shade A."/>
        </authorList>
    </citation>
    <scope>NUCLEOTIDE SEQUENCE</scope>
    <source>
        <strain evidence="21">SORGH_AS_0457</strain>
    </source>
</reference>
<evidence type="ECO:0000256" key="7">
    <source>
        <dbReference type="ARBA" id="ARBA00022741"/>
    </source>
</evidence>
<keyword evidence="7" id="KW-0547">Nucleotide-binding</keyword>
<feature type="domain" description="HPt" evidence="20">
    <location>
        <begin position="673"/>
        <end position="766"/>
    </location>
</feature>
<evidence type="ECO:0000256" key="2">
    <source>
        <dbReference type="ARBA" id="ARBA00004651"/>
    </source>
</evidence>
<comment type="catalytic activity">
    <reaction evidence="1">
        <text>ATP + protein L-histidine = ADP + protein N-phospho-L-histidine.</text>
        <dbReference type="EC" id="2.7.13.3"/>
    </reaction>
</comment>
<keyword evidence="11 16" id="KW-0472">Membrane</keyword>
<feature type="signal peptide" evidence="17">
    <location>
        <begin position="1"/>
        <end position="28"/>
    </location>
</feature>
<keyword evidence="10" id="KW-0902">Two-component regulatory system</keyword>
<dbReference type="SMART" id="SM00387">
    <property type="entry name" value="HATPase_c"/>
    <property type="match status" value="1"/>
</dbReference>
<dbReference type="InterPro" id="IPR036641">
    <property type="entry name" value="HPT_dom_sf"/>
</dbReference>
<feature type="modified residue" description="4-aspartylphosphate" evidence="13">
    <location>
        <position position="545"/>
    </location>
</feature>
<feature type="modified residue" description="Phosphohistidine" evidence="12">
    <location>
        <position position="712"/>
    </location>
</feature>
<dbReference type="Pfam" id="PF00512">
    <property type="entry name" value="HisKA"/>
    <property type="match status" value="1"/>
</dbReference>
<sequence>MTAQGRVPFALWLAAIAAALAATASGMAAAGANGPWPVIAAATAAVALIAALVGVSRWRGLQAQMALGQRRHEALAVERDHLQRAMQQQDMLEQELLQAKQAAEAAALAKGEFLATMSHEIRTPLNGILPMLDLIARGQLGTDQRQMLQTATVSSQQLLRIVDDILDYSRLEAKGLDLEITTFNLRELLEGIVQLMQRSAEAKGLAVSLELDPAVRLSVRGDPVRLRQVLGNLMVNAIKFTERGQIRLRVTRQGETASQHQLRFEVIDTGIGIDGTLQARLFQSFSQADASTTRIYGGTGLGLAICKRIIDLMHGNIGVSSTPRHGATFWFEIPLLKVVGDLPAAPLTTRALLVSEDPLLVQRLQRVLQHHDIRLHTVDSASAALDILRAPVRPGIEPDLAWVIADTHALRHGATALHRAVLHDARTPTPRLLWLQGDEQLAALLRENTCVLPREAGDVDLHAVLRPAVASARPAPLLASVEAYSGPVDAPQLGLRLLLVEDNSVNLLVAQRLLQVLGCTVTTATDGEQGLQQLQTRDFDLVLMDCQMPVLDGYSATRRWREQEAAEGRPRLPIVAMTANAMAGDRERCLQAGMDDYLSKPVNRESLQACLLRWQLTMEDNAADARNTPAPARAPAPTPLPPPLPPPAADNGNDDASPGVLDTGVLDELQEVIGAETATIIAVFLEDTPPLIRQLQDASVAADLETLRALAHSLKSASANVGAMALSVAARRIEHDARAGTLERPAVAVALLIAEYARARLALAGYQAGIGATAAR</sequence>
<dbReference type="SUPFAM" id="SSF47226">
    <property type="entry name" value="Histidine-containing phosphotransfer domain, HPT domain"/>
    <property type="match status" value="1"/>
</dbReference>
<dbReference type="CDD" id="cd00088">
    <property type="entry name" value="HPT"/>
    <property type="match status" value="1"/>
</dbReference>
<evidence type="ECO:0000259" key="18">
    <source>
        <dbReference type="PROSITE" id="PS50109"/>
    </source>
</evidence>
<accession>A0AAP5AG08</accession>
<dbReference type="SMART" id="SM00448">
    <property type="entry name" value="REC"/>
    <property type="match status" value="1"/>
</dbReference>
<evidence type="ECO:0000259" key="20">
    <source>
        <dbReference type="PROSITE" id="PS50894"/>
    </source>
</evidence>
<comment type="caution">
    <text evidence="21">The sequence shown here is derived from an EMBL/GenBank/DDBJ whole genome shotgun (WGS) entry which is preliminary data.</text>
</comment>
<dbReference type="GO" id="GO:0005524">
    <property type="term" value="F:ATP binding"/>
    <property type="evidence" value="ECO:0007669"/>
    <property type="project" value="UniProtKB-KW"/>
</dbReference>
<evidence type="ECO:0000256" key="6">
    <source>
        <dbReference type="ARBA" id="ARBA00022692"/>
    </source>
</evidence>
<dbReference type="PROSITE" id="PS50894">
    <property type="entry name" value="HPT"/>
    <property type="match status" value="1"/>
</dbReference>
<dbReference type="InterPro" id="IPR001789">
    <property type="entry name" value="Sig_transdc_resp-reg_receiver"/>
</dbReference>
<dbReference type="CDD" id="cd00082">
    <property type="entry name" value="HisKA"/>
    <property type="match status" value="1"/>
</dbReference>
<dbReference type="InterPro" id="IPR004358">
    <property type="entry name" value="Sig_transdc_His_kin-like_C"/>
</dbReference>
<gene>
    <name evidence="21" type="ORF">QE424_000267</name>
</gene>
<feature type="compositionally biased region" description="Pro residues" evidence="15">
    <location>
        <begin position="632"/>
        <end position="648"/>
    </location>
</feature>
<feature type="chain" id="PRO_5043028886" description="histidine kinase" evidence="17">
    <location>
        <begin position="29"/>
        <end position="776"/>
    </location>
</feature>
<evidence type="ECO:0000256" key="15">
    <source>
        <dbReference type="SAM" id="MobiDB-lite"/>
    </source>
</evidence>
<evidence type="ECO:0000256" key="12">
    <source>
        <dbReference type="PROSITE-ProRule" id="PRU00110"/>
    </source>
</evidence>
<dbReference type="Gene3D" id="3.40.50.2300">
    <property type="match status" value="1"/>
</dbReference>